<keyword evidence="2" id="KW-1185">Reference proteome</keyword>
<dbReference type="OMA" id="TMEPDCA"/>
<dbReference type="Proteomes" id="UP000654075">
    <property type="component" value="Unassembled WGS sequence"/>
</dbReference>
<dbReference type="AlphaFoldDB" id="A0A813F5C3"/>
<sequence>MDFEATAGSIVPLAQAMASPASKFQTVKVQGTGAIKTDFALPYDGAELRGQELESQCDQWAEVGTMEPDCAAALKAGARKLGELKGRTFLILGAGSELGPARPLLEAGATVVAVATRRSQRWADLIAFARGTAGTLLIPVAGQAGQAWQVPGSDEELAKSAGADLLAEAPAVSEWLVRCGRVAPGLVTLGTYLYADGEANMRLTAAADFVVEALAKALGNQKVSFAYLASSSTAVVIPPEAVQAQADNYAQANNWAKLCGTRRNCAPLEGSSVPLHIYRGIEVLQGPNYALSQSMRQWRAVLLHMEGFVVSAPVAPNCRTESVLHNKTMAVILEGVGYWAPMESFDADTARMAMYAILISDLSEKPQEPYCQFQ</sequence>
<accession>A0A813F5C3</accession>
<protein>
    <submittedName>
        <fullName evidence="1">Uncharacterized protein</fullName>
    </submittedName>
</protein>
<reference evidence="1" key="1">
    <citation type="submission" date="2021-02" db="EMBL/GenBank/DDBJ databases">
        <authorList>
            <person name="Dougan E. K."/>
            <person name="Rhodes N."/>
            <person name="Thang M."/>
            <person name="Chan C."/>
        </authorList>
    </citation>
    <scope>NUCLEOTIDE SEQUENCE</scope>
</reference>
<comment type="caution">
    <text evidence="1">The sequence shown here is derived from an EMBL/GenBank/DDBJ whole genome shotgun (WGS) entry which is preliminary data.</text>
</comment>
<evidence type="ECO:0000313" key="1">
    <source>
        <dbReference type="EMBL" id="CAE8609627.1"/>
    </source>
</evidence>
<dbReference type="OrthoDB" id="46988at2759"/>
<proteinExistence type="predicted"/>
<evidence type="ECO:0000313" key="2">
    <source>
        <dbReference type="Proteomes" id="UP000654075"/>
    </source>
</evidence>
<dbReference type="EMBL" id="CAJNNV010024373">
    <property type="protein sequence ID" value="CAE8609627.1"/>
    <property type="molecule type" value="Genomic_DNA"/>
</dbReference>
<organism evidence="1 2">
    <name type="scientific">Polarella glacialis</name>
    <name type="common">Dinoflagellate</name>
    <dbReference type="NCBI Taxonomy" id="89957"/>
    <lineage>
        <taxon>Eukaryota</taxon>
        <taxon>Sar</taxon>
        <taxon>Alveolata</taxon>
        <taxon>Dinophyceae</taxon>
        <taxon>Suessiales</taxon>
        <taxon>Suessiaceae</taxon>
        <taxon>Polarella</taxon>
    </lineage>
</organism>
<name>A0A813F5C3_POLGL</name>
<gene>
    <name evidence="1" type="ORF">PGLA1383_LOCUS27453</name>
</gene>